<sequence length="700" mass="79708">MTSNELPDSGCKTCAFFSEVIHKTLQGEAVDEPVVRLVSSLDTNCVTCMYVLEHFARIAPNSPLRPTCPMRLDTFPQKRFFFRTGCGCWDHSAYHLELLPSPELAPNSVHYKIIDPDKIDISSLKRWPEYCEKHHDNCRLNSSQPAVTDINLIDVQDHCLVYFPVAPRYTTLSYVWGILPDILETRTSNFASLQLPNALLAPNVLPRLPRTIQDAIKVTRDMGERYLWVDRLCIIQDDEANKAKQIASMASIYANSQFTIIAADGADADSGLHGVSSSRKFPTLPVLELAPGCHMRPGPETEEARLFTTWHSRAWTFQERLLSRRSLIFFRGSVIWQCKASIWTEGVSGEPDGVAPDESWRTEKKRPAHLAFDNHFMLQLETPSRPKFPHFESLVRQYCRRKMTYQADGLRAFSGVLNVLSRTYDGGFMYGMPKMFFDVAMLWEPLAGAKPRVVAPGTNQLMFPSWSWAAFEGNVANNLSDDISRSPPSIELIPVVKWYNVSLDGNTSFVNLAQHLFRAIRQQGGVEGLDFSLFNAPPIDMGKVTADKNKWNWLLHGSVMTASLRVQPEKENTEPALRVAWEEEVAPFVNYYLTDSSGKILGRLKVPFTRQEAALQSDTMCECIVISEGRAFGARSRWLKQIYIPEWGLIEETRDLNEFEFYNVLWVEWRDGIAYRKGIGTIWKEGWHRHNQEVRDIILG</sequence>
<dbReference type="AlphaFoldDB" id="A0AAN6WCX4"/>
<dbReference type="PANTHER" id="PTHR33112:SF12">
    <property type="entry name" value="HETEROKARYON INCOMPATIBILITY DOMAIN-CONTAINING PROTEIN"/>
    <property type="match status" value="1"/>
</dbReference>
<feature type="domain" description="Heterokaryon incompatibility" evidence="1">
    <location>
        <begin position="169"/>
        <end position="319"/>
    </location>
</feature>
<gene>
    <name evidence="2" type="ORF">QBC36DRAFT_125144</name>
</gene>
<dbReference type="PANTHER" id="PTHR33112">
    <property type="entry name" value="DOMAIN PROTEIN, PUTATIVE-RELATED"/>
    <property type="match status" value="1"/>
</dbReference>
<reference evidence="2" key="1">
    <citation type="journal article" date="2023" name="Mol. Phylogenet. Evol.">
        <title>Genome-scale phylogeny and comparative genomics of the fungal order Sordariales.</title>
        <authorList>
            <person name="Hensen N."/>
            <person name="Bonometti L."/>
            <person name="Westerberg I."/>
            <person name="Brannstrom I.O."/>
            <person name="Guillou S."/>
            <person name="Cros-Aarteil S."/>
            <person name="Calhoun S."/>
            <person name="Haridas S."/>
            <person name="Kuo A."/>
            <person name="Mondo S."/>
            <person name="Pangilinan J."/>
            <person name="Riley R."/>
            <person name="LaButti K."/>
            <person name="Andreopoulos B."/>
            <person name="Lipzen A."/>
            <person name="Chen C."/>
            <person name="Yan M."/>
            <person name="Daum C."/>
            <person name="Ng V."/>
            <person name="Clum A."/>
            <person name="Steindorff A."/>
            <person name="Ohm R.A."/>
            <person name="Martin F."/>
            <person name="Silar P."/>
            <person name="Natvig D.O."/>
            <person name="Lalanne C."/>
            <person name="Gautier V."/>
            <person name="Ament-Velasquez S.L."/>
            <person name="Kruys A."/>
            <person name="Hutchinson M.I."/>
            <person name="Powell A.J."/>
            <person name="Barry K."/>
            <person name="Miller A.N."/>
            <person name="Grigoriev I.V."/>
            <person name="Debuchy R."/>
            <person name="Gladieux P."/>
            <person name="Hiltunen Thoren M."/>
            <person name="Johannesson H."/>
        </authorList>
    </citation>
    <scope>NUCLEOTIDE SEQUENCE</scope>
    <source>
        <strain evidence="2">CBS 892.96</strain>
    </source>
</reference>
<proteinExistence type="predicted"/>
<name>A0AAN6WCX4_9PEZI</name>
<accession>A0AAN6WCX4</accession>
<reference evidence="2" key="2">
    <citation type="submission" date="2023-05" db="EMBL/GenBank/DDBJ databases">
        <authorList>
            <consortium name="Lawrence Berkeley National Laboratory"/>
            <person name="Steindorff A."/>
            <person name="Hensen N."/>
            <person name="Bonometti L."/>
            <person name="Westerberg I."/>
            <person name="Brannstrom I.O."/>
            <person name="Guillou S."/>
            <person name="Cros-Aarteil S."/>
            <person name="Calhoun S."/>
            <person name="Haridas S."/>
            <person name="Kuo A."/>
            <person name="Mondo S."/>
            <person name="Pangilinan J."/>
            <person name="Riley R."/>
            <person name="Labutti K."/>
            <person name="Andreopoulos B."/>
            <person name="Lipzen A."/>
            <person name="Chen C."/>
            <person name="Yanf M."/>
            <person name="Daum C."/>
            <person name="Ng V."/>
            <person name="Clum A."/>
            <person name="Ohm R."/>
            <person name="Martin F."/>
            <person name="Silar P."/>
            <person name="Natvig D."/>
            <person name="Lalanne C."/>
            <person name="Gautier V."/>
            <person name="Ament-Velasquez S.L."/>
            <person name="Kruys A."/>
            <person name="Hutchinson M.I."/>
            <person name="Powell A.J."/>
            <person name="Barry K."/>
            <person name="Miller A.N."/>
            <person name="Grigoriev I.V."/>
            <person name="Debuchy R."/>
            <person name="Gladieux P."/>
            <person name="Thoren M.H."/>
            <person name="Johannesson H."/>
        </authorList>
    </citation>
    <scope>NUCLEOTIDE SEQUENCE</scope>
    <source>
        <strain evidence="2">CBS 892.96</strain>
    </source>
</reference>
<dbReference type="InterPro" id="IPR010730">
    <property type="entry name" value="HET"/>
</dbReference>
<evidence type="ECO:0000313" key="3">
    <source>
        <dbReference type="Proteomes" id="UP001302321"/>
    </source>
</evidence>
<organism evidence="2 3">
    <name type="scientific">Triangularia setosa</name>
    <dbReference type="NCBI Taxonomy" id="2587417"/>
    <lineage>
        <taxon>Eukaryota</taxon>
        <taxon>Fungi</taxon>
        <taxon>Dikarya</taxon>
        <taxon>Ascomycota</taxon>
        <taxon>Pezizomycotina</taxon>
        <taxon>Sordariomycetes</taxon>
        <taxon>Sordariomycetidae</taxon>
        <taxon>Sordariales</taxon>
        <taxon>Podosporaceae</taxon>
        <taxon>Triangularia</taxon>
    </lineage>
</organism>
<protein>
    <submittedName>
        <fullName evidence="2">Heterokaryon incompatibility protein-domain-containing protein</fullName>
    </submittedName>
</protein>
<dbReference type="Pfam" id="PF06985">
    <property type="entry name" value="HET"/>
    <property type="match status" value="1"/>
</dbReference>
<evidence type="ECO:0000313" key="2">
    <source>
        <dbReference type="EMBL" id="KAK4177797.1"/>
    </source>
</evidence>
<comment type="caution">
    <text evidence="2">The sequence shown here is derived from an EMBL/GenBank/DDBJ whole genome shotgun (WGS) entry which is preliminary data.</text>
</comment>
<evidence type="ECO:0000259" key="1">
    <source>
        <dbReference type="Pfam" id="PF06985"/>
    </source>
</evidence>
<dbReference type="Proteomes" id="UP001302321">
    <property type="component" value="Unassembled WGS sequence"/>
</dbReference>
<dbReference type="EMBL" id="MU866155">
    <property type="protein sequence ID" value="KAK4177797.1"/>
    <property type="molecule type" value="Genomic_DNA"/>
</dbReference>
<keyword evidence="3" id="KW-1185">Reference proteome</keyword>